<gene>
    <name evidence="1" type="ORF">CPUR_05406</name>
</gene>
<comment type="caution">
    <text evidence="1">The sequence shown here is derived from an EMBL/GenBank/DDBJ whole genome shotgun (WGS) entry which is preliminary data.</text>
</comment>
<dbReference type="AlphaFoldDB" id="M1WCE2"/>
<sequence>MLKLDDGDGRPVPRRHVVVEIVTRHYSLLL</sequence>
<dbReference type="EMBL" id="CAGA01000032">
    <property type="protein sequence ID" value="CCE31553.1"/>
    <property type="molecule type" value="Genomic_DNA"/>
</dbReference>
<organism evidence="1 2">
    <name type="scientific">Claviceps purpurea (strain 20.1)</name>
    <name type="common">Ergot fungus</name>
    <name type="synonym">Sphacelia segetum</name>
    <dbReference type="NCBI Taxonomy" id="1111077"/>
    <lineage>
        <taxon>Eukaryota</taxon>
        <taxon>Fungi</taxon>
        <taxon>Dikarya</taxon>
        <taxon>Ascomycota</taxon>
        <taxon>Pezizomycotina</taxon>
        <taxon>Sordariomycetes</taxon>
        <taxon>Hypocreomycetidae</taxon>
        <taxon>Hypocreales</taxon>
        <taxon>Clavicipitaceae</taxon>
        <taxon>Claviceps</taxon>
    </lineage>
</organism>
<evidence type="ECO:0000313" key="1">
    <source>
        <dbReference type="EMBL" id="CCE31553.1"/>
    </source>
</evidence>
<accession>M1WCE2</accession>
<dbReference type="VEuPathDB" id="FungiDB:CPUR_05406"/>
<protein>
    <submittedName>
        <fullName evidence="1">Uncharacterized protein</fullName>
    </submittedName>
</protein>
<evidence type="ECO:0000313" key="2">
    <source>
        <dbReference type="Proteomes" id="UP000016801"/>
    </source>
</evidence>
<name>M1WCE2_CLAP2</name>
<dbReference type="Proteomes" id="UP000016801">
    <property type="component" value="Unassembled WGS sequence"/>
</dbReference>
<dbReference type="HOGENOM" id="CLU_3406324_0_0_1"/>
<keyword evidence="2" id="KW-1185">Reference proteome</keyword>
<proteinExistence type="predicted"/>
<reference evidence="1 2" key="1">
    <citation type="journal article" date="2013" name="PLoS Genet.">
        <title>Plant-symbiotic fungi as chemical engineers: Multi-genome analysis of the Clavicipitaceae reveals dynamics of alkaloid loci.</title>
        <authorList>
            <person name="Schardl C.L."/>
            <person name="Young C.A."/>
            <person name="Hesse U."/>
            <person name="Amyotte S.G."/>
            <person name="Andreeva K."/>
            <person name="Calie P.J."/>
            <person name="Fleetwood D.J."/>
            <person name="Haws D.C."/>
            <person name="Moore N."/>
            <person name="Oeser B."/>
            <person name="Panaccione D.G."/>
            <person name="Schweri K.K."/>
            <person name="Voisey C.R."/>
            <person name="Farman M.L."/>
            <person name="Jaromczyk J.W."/>
            <person name="Roe B.A."/>
            <person name="O'Sullivan D.M."/>
            <person name="Scott B."/>
            <person name="Tudzynski P."/>
            <person name="An Z."/>
            <person name="Arnaoudova E.G."/>
            <person name="Bullock C.T."/>
            <person name="Charlton N.D."/>
            <person name="Chen L."/>
            <person name="Cox M."/>
            <person name="Dinkins R.D."/>
            <person name="Florea S."/>
            <person name="Glenn A.E."/>
            <person name="Gordon A."/>
            <person name="Gueldener U."/>
            <person name="Harris D.R."/>
            <person name="Hollin W."/>
            <person name="Jaromczyk J."/>
            <person name="Johnson R.D."/>
            <person name="Khan A.K."/>
            <person name="Leistner E."/>
            <person name="Leuchtmann A."/>
            <person name="Li C."/>
            <person name="Liu J."/>
            <person name="Liu J."/>
            <person name="Liu M."/>
            <person name="Mace W."/>
            <person name="Machado C."/>
            <person name="Nagabhyru P."/>
            <person name="Pan J."/>
            <person name="Schmid J."/>
            <person name="Sugawara K."/>
            <person name="Steiner U."/>
            <person name="Takach J.E."/>
            <person name="Tanaka E."/>
            <person name="Webb J.S."/>
            <person name="Wilson E.V."/>
            <person name="Wiseman J.L."/>
            <person name="Yoshida R."/>
            <person name="Zeng Z."/>
        </authorList>
    </citation>
    <scope>NUCLEOTIDE SEQUENCE [LARGE SCALE GENOMIC DNA]</scope>
    <source>
        <strain evidence="1 2">20.1</strain>
    </source>
</reference>